<dbReference type="GO" id="GO:0046872">
    <property type="term" value="F:metal ion binding"/>
    <property type="evidence" value="ECO:0007669"/>
    <property type="project" value="UniProtKB-KW"/>
</dbReference>
<dbReference type="Proteomes" id="UP000275012">
    <property type="component" value="Unassembled WGS sequence"/>
</dbReference>
<organism evidence="9 10">
    <name type="scientific">Solilutibacter pythonis</name>
    <dbReference type="NCBI Taxonomy" id="2483112"/>
    <lineage>
        <taxon>Bacteria</taxon>
        <taxon>Pseudomonadati</taxon>
        <taxon>Pseudomonadota</taxon>
        <taxon>Gammaproteobacteria</taxon>
        <taxon>Lysobacterales</taxon>
        <taxon>Lysobacteraceae</taxon>
        <taxon>Solilutibacter</taxon>
    </lineage>
</organism>
<evidence type="ECO:0000256" key="5">
    <source>
        <dbReference type="ARBA" id="ARBA00022837"/>
    </source>
</evidence>
<dbReference type="InterPro" id="IPR036465">
    <property type="entry name" value="vWFA_dom_sf"/>
</dbReference>
<reference evidence="9 10" key="1">
    <citation type="submission" date="2018-10" db="EMBL/GenBank/DDBJ databases">
        <title>Proposal of Lysobacter pythonis sp. nov. isolated from royal pythons (Python regius).</title>
        <authorList>
            <person name="Hans-Juergen B."/>
            <person name="Huptas C."/>
            <person name="Sandra B."/>
            <person name="Igor L."/>
            <person name="Joachim S."/>
            <person name="Siegfried S."/>
            <person name="Mareike W."/>
            <person name="Peter K."/>
        </authorList>
    </citation>
    <scope>NUCLEOTIDE SEQUENCE [LARGE SCALE GENOMIC DNA]</scope>
    <source>
        <strain evidence="9 10">4284/11</strain>
    </source>
</reference>
<comment type="caution">
    <text evidence="9">The sequence shown here is derived from an EMBL/GenBank/DDBJ whole genome shotgun (WGS) entry which is preliminary data.</text>
</comment>
<keyword evidence="10" id="KW-1185">Reference proteome</keyword>
<keyword evidence="7" id="KW-1133">Transmembrane helix</keyword>
<feature type="domain" description="PilY1 beta-propeller" evidence="8">
    <location>
        <begin position="751"/>
        <end position="1035"/>
    </location>
</feature>
<feature type="transmembrane region" description="Helical" evidence="7">
    <location>
        <begin position="61"/>
        <end position="79"/>
    </location>
</feature>
<sequence>MHRCIQALHQDRDPECLPYYFLCLDLQWRRGDSTIDLPALMERVMKIIGHRPLFKRFSERITIGFFAAACVLGAMPVHATTSFPQEPLLVGKGSIPPNILLIMDDSGSMSWPHMPDNQDKLSGNYYDRTYVINTLYYNPQKTYKPWRTAGTGLDDRLAEANFKAVASDSISVSARTVDLRGSPDSYFYVPKPGVVNPGWNAANYDTYRVGASNSSSSYQGGAVQKKGATTTVIVLNGLEDVRPWKYSACFAVDASSMEELTINTYGGSGDGDIYIFPNGNCSGSYVGVSKGWSNTETYTYVSPPPRVSFYIYSGISGASRINYAVSGRRSWQEVTPTGRTQKDELQNFANWFQYHRTRSKMSKAGASEAFGKLGKNYRVGLNTIWNNNFYQIPSTNNDGLFEGENRSNFYKRLHAVGAGGTTPLHGALQRAAWYFRTDSPWMDTSGEKLTCRQNYAILTTDGYWNEKRYAHTGYSSVGNADRSAGYPYADRYSDTLADVAYEYWKTDLRPDMVNNVPTSSANSANWQHMVTFGISIGLKGTLDPSGPVPSVWPDPTDKEDAERIDDLWHAAVNGRGQFVVASDTDKFAEALSSALKAIDSRNASGSNIASSSTSTETTTLTFSAAFTSSTWVGDLSASPFNAGLTGVSSSAKWKLSETFGPTGVNKDFVNRTVLTTSQAGKPVVFDTLMPDASLLRDAEETTTGTTTKTVVKVTEADNIPYLRGDSSKEQPIGSLRKRTYPLGDIVNSSPVYSADSDTVYVGANDGMLHAVDSSNGRILFSYVPKGLDFKSMASLSSPTYSHRYFVDGQMDVISKSDQGYNKNILVAALGRGGRGVFALDVTSPKTMAVSNVLWDQTFQTPKAPATDPDGDMGYVLGNVRIRKGNGGKTYALVPNGIDSPNGSAVLYVYELGSAGRITQTTKLKVTSTGTNGLMSLGMADLNGDGTVDTVYGGDLQGNIWRWDFSGANLPTSAVKLFTTLTGQPITGGIGVGRDSSGNISVGFGTGRFISDSDVPGATGYTVKNQSIYGIIDKGTAVSGRDDLQKRTIPYSGTGASGEPLRGFENYSPLPLGKMGWYIDLDDPERVISAPTIYGSAMFLTSVIPGKSAGGCESHAGSGFKNAIDLFTGTSPSTGSFFTLPGTVSDAKGRNGSIGSVGVVGGMPTEINVTSSLVTVGTGAGLGTSSTGINPLSGGVPSRVNWREVVPQ</sequence>
<dbReference type="AlphaFoldDB" id="A0A3M2HZH2"/>
<accession>A0A3M2HZH2</accession>
<evidence type="ECO:0000259" key="8">
    <source>
        <dbReference type="Pfam" id="PF05567"/>
    </source>
</evidence>
<evidence type="ECO:0000256" key="4">
    <source>
        <dbReference type="ARBA" id="ARBA00022723"/>
    </source>
</evidence>
<dbReference type="InterPro" id="IPR011047">
    <property type="entry name" value="Quinoprotein_ADH-like_sf"/>
</dbReference>
<protein>
    <recommendedName>
        <fullName evidence="8">PilY1 beta-propeller domain-containing protein</fullName>
    </recommendedName>
</protein>
<dbReference type="EMBL" id="RFLY01000005">
    <property type="protein sequence ID" value="RMH93535.1"/>
    <property type="molecule type" value="Genomic_DNA"/>
</dbReference>
<name>A0A3M2HZH2_9GAMM</name>
<proteinExistence type="inferred from homology"/>
<dbReference type="Gene3D" id="3.40.50.410">
    <property type="entry name" value="von Willebrand factor, type A domain"/>
    <property type="match status" value="1"/>
</dbReference>
<keyword evidence="7" id="KW-0812">Transmembrane</keyword>
<evidence type="ECO:0000256" key="6">
    <source>
        <dbReference type="ARBA" id="ARBA00023263"/>
    </source>
</evidence>
<keyword evidence="3" id="KW-1029">Fimbrium biogenesis</keyword>
<gene>
    <name evidence="9" type="ORF">EBB59_04635</name>
</gene>
<dbReference type="InterPro" id="IPR015943">
    <property type="entry name" value="WD40/YVTN_repeat-like_dom_sf"/>
</dbReference>
<dbReference type="Gene3D" id="2.130.10.10">
    <property type="entry name" value="YVTN repeat-like/Quinoprotein amine dehydrogenase"/>
    <property type="match status" value="1"/>
</dbReference>
<dbReference type="InterPro" id="IPR008707">
    <property type="entry name" value="B-propeller_PilY1"/>
</dbReference>
<dbReference type="GO" id="GO:0009289">
    <property type="term" value="C:pilus"/>
    <property type="evidence" value="ECO:0007669"/>
    <property type="project" value="UniProtKB-SubCell"/>
</dbReference>
<comment type="subcellular location">
    <subcellularLocation>
        <location evidence="1">Fimbrium</location>
    </subcellularLocation>
</comment>
<evidence type="ECO:0000256" key="1">
    <source>
        <dbReference type="ARBA" id="ARBA00004561"/>
    </source>
</evidence>
<evidence type="ECO:0000313" key="9">
    <source>
        <dbReference type="EMBL" id="RMH93535.1"/>
    </source>
</evidence>
<comment type="similarity">
    <text evidence="2">Belongs to the PilY1 family.</text>
</comment>
<keyword evidence="6" id="KW-0281">Fimbrium</keyword>
<dbReference type="SUPFAM" id="SSF50998">
    <property type="entry name" value="Quinoprotein alcohol dehydrogenase-like"/>
    <property type="match status" value="1"/>
</dbReference>
<keyword evidence="4" id="KW-0479">Metal-binding</keyword>
<evidence type="ECO:0000256" key="3">
    <source>
        <dbReference type="ARBA" id="ARBA00022558"/>
    </source>
</evidence>
<keyword evidence="5" id="KW-0106">Calcium</keyword>
<dbReference type="Pfam" id="PF05567">
    <property type="entry name" value="T4P_PilY1"/>
    <property type="match status" value="1"/>
</dbReference>
<keyword evidence="7" id="KW-0472">Membrane</keyword>
<evidence type="ECO:0000256" key="2">
    <source>
        <dbReference type="ARBA" id="ARBA00008387"/>
    </source>
</evidence>
<evidence type="ECO:0000313" key="10">
    <source>
        <dbReference type="Proteomes" id="UP000275012"/>
    </source>
</evidence>
<evidence type="ECO:0000256" key="7">
    <source>
        <dbReference type="SAM" id="Phobius"/>
    </source>
</evidence>